<proteinExistence type="predicted"/>
<dbReference type="KEGG" id="vas:GT360_08140"/>
<dbReference type="GO" id="GO:0043190">
    <property type="term" value="C:ATP-binding cassette (ABC) transporter complex"/>
    <property type="evidence" value="ECO:0007669"/>
    <property type="project" value="InterPro"/>
</dbReference>
<evidence type="ECO:0000259" key="2">
    <source>
        <dbReference type="Pfam" id="PF04069"/>
    </source>
</evidence>
<dbReference type="Gene3D" id="3.40.190.100">
    <property type="entry name" value="Glycine betaine-binding periplasmic protein, domain 2"/>
    <property type="match status" value="1"/>
</dbReference>
<feature type="signal peptide" evidence="1">
    <location>
        <begin position="1"/>
        <end position="22"/>
    </location>
</feature>
<dbReference type="EMBL" id="CP047475">
    <property type="protein sequence ID" value="QIA63488.1"/>
    <property type="molecule type" value="Genomic_DNA"/>
</dbReference>
<dbReference type="InterPro" id="IPR007210">
    <property type="entry name" value="ABC_Gly_betaine_transp_sub-bd"/>
</dbReference>
<evidence type="ECO:0000313" key="4">
    <source>
        <dbReference type="Proteomes" id="UP000464262"/>
    </source>
</evidence>
<name>A0A7Z2T3H7_9VIBR</name>
<dbReference type="RefSeq" id="WP_164648381.1">
    <property type="nucleotide sequence ID" value="NZ_CP047475.1"/>
</dbReference>
<evidence type="ECO:0000313" key="3">
    <source>
        <dbReference type="EMBL" id="QIA63488.1"/>
    </source>
</evidence>
<protein>
    <submittedName>
        <fullName evidence="3">ABC transporter substrate-binding protein</fullName>
    </submittedName>
</protein>
<sequence>MKMKPSLCAALVLTGLATHAHANECGEFTIADMNWNSASLMAHVDQFILNNGYGCEADLIPGDTVPTGTSMIEKGQPDVAPELWTNGIKEALDHGVEEKRLRYAGNSLTDGGEEGFWVPAYLVEQYPEMATIEGVIKHKALFEHPESDDQFAFYTCPAGWTCQITAGHLFDALGLEEHDFDKVDPGSGAALAGILAKNYEREKPWFGYYWSPTPVLGKYDMVMVDFGSDADVDEYRNCTTQPDCETPKVTMYPPSPVHTVTTEQFAVAEPSAFEYLSHRGYSNQLMSKMLAWMEDEQVDAEDAMYYFLETYPEVWKGWVSSDIAEKVESAI</sequence>
<feature type="domain" description="ABC-type glycine betaine transport system substrate-binding" evidence="2">
    <location>
        <begin position="29"/>
        <end position="309"/>
    </location>
</feature>
<dbReference type="Proteomes" id="UP000464262">
    <property type="component" value="Chromosome 1"/>
</dbReference>
<dbReference type="Gene3D" id="3.40.190.10">
    <property type="entry name" value="Periplasmic binding protein-like II"/>
    <property type="match status" value="1"/>
</dbReference>
<dbReference type="AlphaFoldDB" id="A0A7Z2T3H7"/>
<dbReference type="GO" id="GO:0022857">
    <property type="term" value="F:transmembrane transporter activity"/>
    <property type="evidence" value="ECO:0007669"/>
    <property type="project" value="InterPro"/>
</dbReference>
<dbReference type="SUPFAM" id="SSF53850">
    <property type="entry name" value="Periplasmic binding protein-like II"/>
    <property type="match status" value="1"/>
</dbReference>
<keyword evidence="1" id="KW-0732">Signal</keyword>
<keyword evidence="4" id="KW-1185">Reference proteome</keyword>
<reference evidence="3 4" key="1">
    <citation type="submission" date="2020-01" db="EMBL/GenBank/DDBJ databases">
        <title>Whole genome and functional gene identification of agarase of Vibrio HN897.</title>
        <authorList>
            <person name="Liu Y."/>
            <person name="Zhao Z."/>
        </authorList>
    </citation>
    <scope>NUCLEOTIDE SEQUENCE [LARGE SCALE GENOMIC DNA]</scope>
    <source>
        <strain evidence="3 4">HN897</strain>
    </source>
</reference>
<gene>
    <name evidence="3" type="ORF">GT360_08140</name>
</gene>
<accession>A0A7Z2T3H7</accession>
<organism evidence="3 4">
    <name type="scientific">Vibrio astriarenae</name>
    <dbReference type="NCBI Taxonomy" id="1481923"/>
    <lineage>
        <taxon>Bacteria</taxon>
        <taxon>Pseudomonadati</taxon>
        <taxon>Pseudomonadota</taxon>
        <taxon>Gammaproteobacteria</taxon>
        <taxon>Vibrionales</taxon>
        <taxon>Vibrionaceae</taxon>
        <taxon>Vibrio</taxon>
    </lineage>
</organism>
<evidence type="ECO:0000256" key="1">
    <source>
        <dbReference type="SAM" id="SignalP"/>
    </source>
</evidence>
<dbReference type="CDD" id="cd13641">
    <property type="entry name" value="PBP2_HisX_like"/>
    <property type="match status" value="1"/>
</dbReference>
<dbReference type="Pfam" id="PF04069">
    <property type="entry name" value="OpuAC"/>
    <property type="match status" value="1"/>
</dbReference>
<feature type="chain" id="PRO_5031459310" evidence="1">
    <location>
        <begin position="23"/>
        <end position="331"/>
    </location>
</feature>